<protein>
    <submittedName>
        <fullName evidence="3">Uncharacterized protein</fullName>
    </submittedName>
</protein>
<dbReference type="Gene3D" id="2.20.100.10">
    <property type="entry name" value="Thrombospondin type-1 (TSP1) repeat"/>
    <property type="match status" value="1"/>
</dbReference>
<dbReference type="PANTHER" id="PTHR22906">
    <property type="entry name" value="PROPERDIN"/>
    <property type="match status" value="1"/>
</dbReference>
<keyword evidence="1" id="KW-0677">Repeat</keyword>
<evidence type="ECO:0000313" key="3">
    <source>
        <dbReference type="EMBL" id="KAJ8311590.1"/>
    </source>
</evidence>
<dbReference type="Pfam" id="PF00090">
    <property type="entry name" value="TSP_1"/>
    <property type="match status" value="2"/>
</dbReference>
<dbReference type="SUPFAM" id="SSF82895">
    <property type="entry name" value="TSP-1 type 1 repeat"/>
    <property type="match status" value="2"/>
</dbReference>
<evidence type="ECO:0000256" key="2">
    <source>
        <dbReference type="ARBA" id="ARBA00023157"/>
    </source>
</evidence>
<proteinExistence type="predicted"/>
<dbReference type="PROSITE" id="PS50092">
    <property type="entry name" value="TSP1"/>
    <property type="match status" value="2"/>
</dbReference>
<keyword evidence="2" id="KW-1015">Disulfide bond</keyword>
<organism evidence="3 4">
    <name type="scientific">Tegillarca granosa</name>
    <name type="common">Malaysian cockle</name>
    <name type="synonym">Anadara granosa</name>
    <dbReference type="NCBI Taxonomy" id="220873"/>
    <lineage>
        <taxon>Eukaryota</taxon>
        <taxon>Metazoa</taxon>
        <taxon>Spiralia</taxon>
        <taxon>Lophotrochozoa</taxon>
        <taxon>Mollusca</taxon>
        <taxon>Bivalvia</taxon>
        <taxon>Autobranchia</taxon>
        <taxon>Pteriomorphia</taxon>
        <taxon>Arcoida</taxon>
        <taxon>Arcoidea</taxon>
        <taxon>Arcidae</taxon>
        <taxon>Tegillarca</taxon>
    </lineage>
</organism>
<evidence type="ECO:0000256" key="1">
    <source>
        <dbReference type="ARBA" id="ARBA00022737"/>
    </source>
</evidence>
<sequence>MVSRNEQGKIIYCLAKKIGQTVTLIVEMVSRNEQGKIIYCLAKKNGQTVTLIVEMVSRNEQEWSECDANCGDDVQKRTRATIQGNDTICTSNFEEQPCTAPVTCAPVCVIDGVSYDDNEEVPTSDPCKYWVTNTGLYCQNSTEAIDGLQKLQHLYYSLVNGNWTLWSAWSTCSSTCNGGMQSRTRSCSDPSPQCGGLQCDGPTTEQQPCNIHVSCK</sequence>
<reference evidence="3 4" key="1">
    <citation type="submission" date="2022-12" db="EMBL/GenBank/DDBJ databases">
        <title>Chromosome-level genome of Tegillarca granosa.</title>
        <authorList>
            <person name="Kim J."/>
        </authorList>
    </citation>
    <scope>NUCLEOTIDE SEQUENCE [LARGE SCALE GENOMIC DNA]</scope>
    <source>
        <strain evidence="3">Teg-2019</strain>
        <tissue evidence="3">Adductor muscle</tissue>
    </source>
</reference>
<keyword evidence="4" id="KW-1185">Reference proteome</keyword>
<dbReference type="PRINTS" id="PR01705">
    <property type="entry name" value="TSP1REPEAT"/>
</dbReference>
<accession>A0ABQ9F5Q1</accession>
<dbReference type="InterPro" id="IPR000884">
    <property type="entry name" value="TSP1_rpt"/>
</dbReference>
<gene>
    <name evidence="3" type="ORF">KUTeg_010945</name>
</gene>
<dbReference type="EMBL" id="JARBDR010000496">
    <property type="protein sequence ID" value="KAJ8311590.1"/>
    <property type="molecule type" value="Genomic_DNA"/>
</dbReference>
<dbReference type="InterPro" id="IPR052065">
    <property type="entry name" value="Compl_asym_regulator"/>
</dbReference>
<comment type="caution">
    <text evidence="3">The sequence shown here is derived from an EMBL/GenBank/DDBJ whole genome shotgun (WGS) entry which is preliminary data.</text>
</comment>
<evidence type="ECO:0000313" key="4">
    <source>
        <dbReference type="Proteomes" id="UP001217089"/>
    </source>
</evidence>
<name>A0ABQ9F5Q1_TEGGR</name>
<dbReference type="Proteomes" id="UP001217089">
    <property type="component" value="Unassembled WGS sequence"/>
</dbReference>
<dbReference type="SMART" id="SM00209">
    <property type="entry name" value="TSP1"/>
    <property type="match status" value="2"/>
</dbReference>
<dbReference type="InterPro" id="IPR036383">
    <property type="entry name" value="TSP1_rpt_sf"/>
</dbReference>